<reference evidence="2 3" key="1">
    <citation type="submission" date="2018-11" db="EMBL/GenBank/DDBJ databases">
        <title>Sequencing the genomes of 1000 actinobacteria strains.</title>
        <authorList>
            <person name="Klenk H.-P."/>
        </authorList>
    </citation>
    <scope>NUCLEOTIDE SEQUENCE [LARGE SCALE GENOMIC DNA]</scope>
    <source>
        <strain evidence="2 3">DSM 44781</strain>
    </source>
</reference>
<evidence type="ECO:0000313" key="3">
    <source>
        <dbReference type="Proteomes" id="UP000266906"/>
    </source>
</evidence>
<feature type="compositionally biased region" description="Polar residues" evidence="1">
    <location>
        <begin position="104"/>
        <end position="120"/>
    </location>
</feature>
<proteinExistence type="predicted"/>
<evidence type="ECO:0000256" key="1">
    <source>
        <dbReference type="SAM" id="MobiDB-lite"/>
    </source>
</evidence>
<dbReference type="EMBL" id="RKQG01000001">
    <property type="protein sequence ID" value="RPE34551.1"/>
    <property type="molecule type" value="Genomic_DNA"/>
</dbReference>
<evidence type="ECO:0000313" key="2">
    <source>
        <dbReference type="EMBL" id="RPE34551.1"/>
    </source>
</evidence>
<keyword evidence="3" id="KW-1185">Reference proteome</keyword>
<evidence type="ECO:0008006" key="4">
    <source>
        <dbReference type="Google" id="ProtNLM"/>
    </source>
</evidence>
<name>A0A3N4RU66_9ACTN</name>
<organism evidence="2 3">
    <name type="scientific">Kitasatospora cineracea</name>
    <dbReference type="NCBI Taxonomy" id="88074"/>
    <lineage>
        <taxon>Bacteria</taxon>
        <taxon>Bacillati</taxon>
        <taxon>Actinomycetota</taxon>
        <taxon>Actinomycetes</taxon>
        <taxon>Kitasatosporales</taxon>
        <taxon>Streptomycetaceae</taxon>
        <taxon>Kitasatospora</taxon>
    </lineage>
</organism>
<dbReference type="AlphaFoldDB" id="A0A3N4RU66"/>
<gene>
    <name evidence="2" type="ORF">EDD38_2872</name>
</gene>
<protein>
    <recommendedName>
        <fullName evidence="4">PE family protein</fullName>
    </recommendedName>
</protein>
<comment type="caution">
    <text evidence="2">The sequence shown here is derived from an EMBL/GenBank/DDBJ whole genome shotgun (WGS) entry which is preliminary data.</text>
</comment>
<feature type="compositionally biased region" description="Low complexity" evidence="1">
    <location>
        <begin position="129"/>
        <end position="150"/>
    </location>
</feature>
<feature type="compositionally biased region" description="Basic and acidic residues" evidence="1">
    <location>
        <begin position="94"/>
        <end position="103"/>
    </location>
</feature>
<dbReference type="RefSeq" id="WP_123818322.1">
    <property type="nucleotide sequence ID" value="NZ_RKQG01000001.1"/>
</dbReference>
<feature type="region of interest" description="Disordered" evidence="1">
    <location>
        <begin position="85"/>
        <end position="150"/>
    </location>
</feature>
<sequence length="150" mass="16266">MSTSGNGFQVEVDNLRAFAAQVRGLLSEYESGASTSAVYGPSGVSSAAFGSFPEAQELYQQYNVMRTELSALLNSIQDAIDAAQQNADHTAANYEEHEQDTRTRMTLSQDGWATTWSQSELDARQRAASTPTGTTTTTTSQPTTTTRPQW</sequence>
<dbReference type="Proteomes" id="UP000266906">
    <property type="component" value="Unassembled WGS sequence"/>
</dbReference>
<accession>A0A3N4RU66</accession>